<feature type="chain" id="PRO_5015628035" description="DUF1190 domain-containing protein" evidence="2">
    <location>
        <begin position="21"/>
        <end position="232"/>
    </location>
</feature>
<protein>
    <recommendedName>
        <fullName evidence="5">DUF1190 domain-containing protein</fullName>
    </recommendedName>
</protein>
<dbReference type="InterPro" id="IPR009576">
    <property type="entry name" value="Biofilm_formation_YgiB"/>
</dbReference>
<dbReference type="EMBL" id="PRLP01000058">
    <property type="protein sequence ID" value="PPC75987.1"/>
    <property type="molecule type" value="Genomic_DNA"/>
</dbReference>
<feature type="compositionally biased region" description="Polar residues" evidence="1">
    <location>
        <begin position="159"/>
        <end position="175"/>
    </location>
</feature>
<evidence type="ECO:0000256" key="2">
    <source>
        <dbReference type="SAM" id="SignalP"/>
    </source>
</evidence>
<evidence type="ECO:0000256" key="1">
    <source>
        <dbReference type="SAM" id="MobiDB-lite"/>
    </source>
</evidence>
<dbReference type="PROSITE" id="PS51257">
    <property type="entry name" value="PROKAR_LIPOPROTEIN"/>
    <property type="match status" value="1"/>
</dbReference>
<gene>
    <name evidence="3" type="ORF">C4K68_17590</name>
</gene>
<dbReference type="OrthoDB" id="7361974at2"/>
<dbReference type="Pfam" id="PF06693">
    <property type="entry name" value="DUF1190"/>
    <property type="match status" value="1"/>
</dbReference>
<evidence type="ECO:0008006" key="5">
    <source>
        <dbReference type="Google" id="ProtNLM"/>
    </source>
</evidence>
<feature type="region of interest" description="Disordered" evidence="1">
    <location>
        <begin position="196"/>
        <end position="232"/>
    </location>
</feature>
<reference evidence="3 4" key="1">
    <citation type="submission" date="2018-02" db="EMBL/GenBank/DDBJ databases">
        <title>novel marine gammaproteobacteria from coastal saline agro ecosystem.</title>
        <authorList>
            <person name="Krishnan R."/>
            <person name="Ramesh Kumar N."/>
        </authorList>
    </citation>
    <scope>NUCLEOTIDE SEQUENCE [LARGE SCALE GENOMIC DNA]</scope>
    <source>
        <strain evidence="3 4">228</strain>
    </source>
</reference>
<dbReference type="Proteomes" id="UP000238196">
    <property type="component" value="Unassembled WGS sequence"/>
</dbReference>
<name>A0A2S5KMB9_9PROT</name>
<evidence type="ECO:0000313" key="3">
    <source>
        <dbReference type="EMBL" id="PPC75987.1"/>
    </source>
</evidence>
<feature type="signal peptide" evidence="2">
    <location>
        <begin position="1"/>
        <end position="20"/>
    </location>
</feature>
<dbReference type="AlphaFoldDB" id="A0A2S5KMB9"/>
<accession>A0A2S5KMB9</accession>
<proteinExistence type="predicted"/>
<keyword evidence="2" id="KW-0732">Signal</keyword>
<comment type="caution">
    <text evidence="3">The sequence shown here is derived from an EMBL/GenBank/DDBJ whole genome shotgun (WGS) entry which is preliminary data.</text>
</comment>
<feature type="region of interest" description="Disordered" evidence="1">
    <location>
        <begin position="159"/>
        <end position="179"/>
    </location>
</feature>
<sequence>MKRSQSVQLSLLATVSVALAGCGEDYQQISLDKTFHDASECVAARFPKDMCSHAHTTAYQRHSQIKPRYVEQSACDAAFVAGACEQNSDQYYSPRFYGFRLLALDEVTGREYRGMVSVASAELPLTEIIEGVVIGHMDNQQYVPRYQVAPVYPVLDRQGQQQERTLSDRNASGDTFATAAMPPDVQDWVSYAEQQTERGGFGGGGGSAARSYHSSDYRSSTRRSGFRWSFGG</sequence>
<organism evidence="3 4">
    <name type="scientific">Proteobacteria bacterium 228</name>
    <dbReference type="NCBI Taxonomy" id="2083153"/>
    <lineage>
        <taxon>Bacteria</taxon>
        <taxon>Pseudomonadati</taxon>
        <taxon>Pseudomonadota</taxon>
    </lineage>
</organism>
<evidence type="ECO:0000313" key="4">
    <source>
        <dbReference type="Proteomes" id="UP000238196"/>
    </source>
</evidence>